<feature type="chain" id="PRO_5022114464" description="HEAT repeat protein" evidence="2">
    <location>
        <begin position="22"/>
        <end position="1067"/>
    </location>
</feature>
<feature type="signal peptide" evidence="2">
    <location>
        <begin position="1"/>
        <end position="21"/>
    </location>
</feature>
<evidence type="ECO:0000256" key="1">
    <source>
        <dbReference type="SAM" id="MobiDB-lite"/>
    </source>
</evidence>
<dbReference type="SUPFAM" id="SSF48371">
    <property type="entry name" value="ARM repeat"/>
    <property type="match status" value="1"/>
</dbReference>
<feature type="compositionally biased region" description="Basic and acidic residues" evidence="1">
    <location>
        <begin position="1044"/>
        <end position="1053"/>
    </location>
</feature>
<name>A0A518BI75_9BACT</name>
<dbReference type="Proteomes" id="UP000316921">
    <property type="component" value="Chromosome"/>
</dbReference>
<evidence type="ECO:0000256" key="2">
    <source>
        <dbReference type="SAM" id="SignalP"/>
    </source>
</evidence>
<evidence type="ECO:0000313" key="4">
    <source>
        <dbReference type="Proteomes" id="UP000316921"/>
    </source>
</evidence>
<sequence length="1067" mass="114896" precursor="true">MKRIAITSLAAILWLGSAAGAQGTDQRDYETFTRWMTAQPAVVKLNEKLQAYSIGTGECREKLEEELAGIELMVATENVSAFVVERLELLRLVASADLMPSALRGEPITDLVGRTARLAARAHMAVGEVDAAREVLTELLPDEESWRRATGQVFAGDAPADVKALALRAQARTGLDAQLDAQLALPEHAALLERARSMQQGGAPDWLGEILEPLAAEWARAHLDVPSREVYDSVRQMGVSGGRAFESWQIASATIWILATDRWGANSTDVLFDNLCQTDPELAGELDALIAPREGLAWRRAAVSGASSALGRNTDEALVLALSPLVVRFLEDDRLIGDPKFKSVLRRVAQGPAFVPVELVEAWREAIRTGSVDDALFLISIWGAMPRDPWGDARPRFPKNEDWNRDVQAACLEHPASEIRLLAAPTFIGTGEGEAIYGWAGDADPRLRQMALERLRHRNAFSSWPIEPSSAEFEAVLQLVADPEPEIRGAAVEDVLGARNPIPAWLEAALEAATDEERLGLVERLVRLPLGSAWSLTLAQNGGLRARIAADPDPAVRAALVGGPWQTPETVSEVVGRAAADPAPEVRDAVDAWLEYSENYDGPFGEVLLARMRDAMSPFDLTTLPRERAFELVARSGALGELLGLALDRGDSLLRQLVLESLAATPKSAFSDPDRRPAIVDEVGLDLVIRGARGGWSSLAPEVQGKLAWRLAMLGESQAAIAADRTNPPELRWAALTQAPEADRPTAAEFLAMLDESLAGEKPFQAFPPAELRQMVRDSRLAGANPNLAAWLASHPAEPAEALWRAETRGLVYALLDDQGEGATEAATAILSDFCHSLFTGANGGNAIPDRLRSVVLAHGEDPQLIAELGRALRERPDSRLVGIAAAAQSEELIDPLGSLVEMSFDRLLELTRSTEGSVRSELIIAIQQTAASGLRRFPGNPRANEALRRGMLQGSERLRDTCAGVLESHAAYLELEQSSGQVETVAGAKARLFAMLKGDDAAQAAEAARALATIGAVEALPDLIGALAHPDAGVRAAARESIDRLNAREPLREAPAVEESRRTDGD</sequence>
<dbReference type="AlphaFoldDB" id="A0A518BI75"/>
<protein>
    <recommendedName>
        <fullName evidence="5">HEAT repeat protein</fullName>
    </recommendedName>
</protein>
<keyword evidence="2" id="KW-0732">Signal</keyword>
<dbReference type="Gene3D" id="1.25.10.10">
    <property type="entry name" value="Leucine-rich Repeat Variant"/>
    <property type="match status" value="1"/>
</dbReference>
<accession>A0A518BI75</accession>
<dbReference type="InterPro" id="IPR011989">
    <property type="entry name" value="ARM-like"/>
</dbReference>
<organism evidence="3 4">
    <name type="scientific">Engelhardtia mirabilis</name>
    <dbReference type="NCBI Taxonomy" id="2528011"/>
    <lineage>
        <taxon>Bacteria</taxon>
        <taxon>Pseudomonadati</taxon>
        <taxon>Planctomycetota</taxon>
        <taxon>Planctomycetia</taxon>
        <taxon>Planctomycetia incertae sedis</taxon>
        <taxon>Engelhardtia</taxon>
    </lineage>
</organism>
<dbReference type="InterPro" id="IPR016024">
    <property type="entry name" value="ARM-type_fold"/>
</dbReference>
<proteinExistence type="predicted"/>
<keyword evidence="4" id="KW-1185">Reference proteome</keyword>
<reference evidence="3 4" key="1">
    <citation type="submission" date="2019-02" db="EMBL/GenBank/DDBJ databases">
        <title>Deep-cultivation of Planctomycetes and their phenomic and genomic characterization uncovers novel biology.</title>
        <authorList>
            <person name="Wiegand S."/>
            <person name="Jogler M."/>
            <person name="Boedeker C."/>
            <person name="Pinto D."/>
            <person name="Vollmers J."/>
            <person name="Rivas-Marin E."/>
            <person name="Kohn T."/>
            <person name="Peeters S.H."/>
            <person name="Heuer A."/>
            <person name="Rast P."/>
            <person name="Oberbeckmann S."/>
            <person name="Bunk B."/>
            <person name="Jeske O."/>
            <person name="Meyerdierks A."/>
            <person name="Storesund J.E."/>
            <person name="Kallscheuer N."/>
            <person name="Luecker S."/>
            <person name="Lage O.M."/>
            <person name="Pohl T."/>
            <person name="Merkel B.J."/>
            <person name="Hornburger P."/>
            <person name="Mueller R.-W."/>
            <person name="Bruemmer F."/>
            <person name="Labrenz M."/>
            <person name="Spormann A.M."/>
            <person name="Op den Camp H."/>
            <person name="Overmann J."/>
            <person name="Amann R."/>
            <person name="Jetten M.S.M."/>
            <person name="Mascher T."/>
            <person name="Medema M.H."/>
            <person name="Devos D.P."/>
            <person name="Kaster A.-K."/>
            <person name="Ovreas L."/>
            <person name="Rohde M."/>
            <person name="Galperin M.Y."/>
            <person name="Jogler C."/>
        </authorList>
    </citation>
    <scope>NUCLEOTIDE SEQUENCE [LARGE SCALE GENOMIC DNA]</scope>
    <source>
        <strain evidence="3 4">Pla133</strain>
    </source>
</reference>
<dbReference type="EMBL" id="CP036287">
    <property type="protein sequence ID" value="QDU66672.1"/>
    <property type="molecule type" value="Genomic_DNA"/>
</dbReference>
<evidence type="ECO:0000313" key="3">
    <source>
        <dbReference type="EMBL" id="QDU66672.1"/>
    </source>
</evidence>
<gene>
    <name evidence="3" type="ORF">Pla133_17480</name>
</gene>
<evidence type="ECO:0008006" key="5">
    <source>
        <dbReference type="Google" id="ProtNLM"/>
    </source>
</evidence>
<feature type="region of interest" description="Disordered" evidence="1">
    <location>
        <begin position="1044"/>
        <end position="1067"/>
    </location>
</feature>
<dbReference type="KEGG" id="pbap:Pla133_17480"/>
<dbReference type="RefSeq" id="WP_145064488.1">
    <property type="nucleotide sequence ID" value="NZ_CP036287.1"/>
</dbReference>